<reference evidence="2 3" key="1">
    <citation type="submission" date="2020-08" db="EMBL/GenBank/DDBJ databases">
        <authorList>
            <person name="Hejnol A."/>
        </authorList>
    </citation>
    <scope>NUCLEOTIDE SEQUENCE [LARGE SCALE GENOMIC DNA]</scope>
</reference>
<keyword evidence="1" id="KW-0732">Signal</keyword>
<dbReference type="EMBL" id="CAJFCJ010000111">
    <property type="protein sequence ID" value="CAD5126963.1"/>
    <property type="molecule type" value="Genomic_DNA"/>
</dbReference>
<protein>
    <submittedName>
        <fullName evidence="2">DgyrCDS14965</fullName>
    </submittedName>
</protein>
<dbReference type="AlphaFoldDB" id="A0A7I8WFN0"/>
<feature type="chain" id="PRO_5029613171" evidence="1">
    <location>
        <begin position="20"/>
        <end position="340"/>
    </location>
</feature>
<accession>A0A7I8WFN0</accession>
<proteinExistence type="predicted"/>
<evidence type="ECO:0000256" key="1">
    <source>
        <dbReference type="SAM" id="SignalP"/>
    </source>
</evidence>
<gene>
    <name evidence="2" type="ORF">DGYR_LOCUS14179</name>
</gene>
<evidence type="ECO:0000313" key="2">
    <source>
        <dbReference type="EMBL" id="CAD5126963.1"/>
    </source>
</evidence>
<organism evidence="2 3">
    <name type="scientific">Dimorphilus gyrociliatus</name>
    <dbReference type="NCBI Taxonomy" id="2664684"/>
    <lineage>
        <taxon>Eukaryota</taxon>
        <taxon>Metazoa</taxon>
        <taxon>Spiralia</taxon>
        <taxon>Lophotrochozoa</taxon>
        <taxon>Annelida</taxon>
        <taxon>Polychaeta</taxon>
        <taxon>Polychaeta incertae sedis</taxon>
        <taxon>Dinophilidae</taxon>
        <taxon>Dimorphilus</taxon>
    </lineage>
</organism>
<keyword evidence="3" id="KW-1185">Reference proteome</keyword>
<evidence type="ECO:0000313" key="3">
    <source>
        <dbReference type="Proteomes" id="UP000549394"/>
    </source>
</evidence>
<comment type="caution">
    <text evidence="2">The sequence shown here is derived from an EMBL/GenBank/DDBJ whole genome shotgun (WGS) entry which is preliminary data.</text>
</comment>
<sequence>MNNLIIITLTSLLQQLSFCFYDNPCDIPENSRIRIGDSSIMVSNCNSGFHCYDSGYGCFLNRFQRSGFMLIEAHDCASNDILNVSHQSPTHCTDSCSTEPSCIATTISVNNSCFLKHKCMLPESNSQVFLHIRLRDNRLTCFIGGLNGGHQNTYEFHEKETAIATAIADGKTLVYRQNNIRLKTSQTLQDMKDDYEKTVCFVGNMIKDDSTGLITFQYNHILFDKQQDTCHIFKKQLFKVRFPWPTSNKVESNFKVEIFGQQLFCINDKQTFENKGIHVYTPIDYQVTAEFNGNFVSCSLTAQNSTFCNYSCLCNSVCQAVYIVGYDQFQTMKICEITIF</sequence>
<dbReference type="Proteomes" id="UP000549394">
    <property type="component" value="Unassembled WGS sequence"/>
</dbReference>
<feature type="signal peptide" evidence="1">
    <location>
        <begin position="1"/>
        <end position="19"/>
    </location>
</feature>
<name>A0A7I8WFN0_9ANNE</name>